<sequence>MRIMKHTKWIVATLVGITVVALTASWVSRSAHGISIEHCADLHHVDNRHIPPGLFMSAVKCVQQGRLEPAIEMFALAGIYGSFDAKRVRDKTAHSAIPATIMGTFAVLNPDESARFDHAFQETTNDPQRMASLCASIDQIGPPAYYPHYMTSHGMSAFTGGDAGPALVEGFDPSDTWNMLLDRHLHCPKED</sequence>
<reference evidence="1 2" key="1">
    <citation type="submission" date="2015-04" db="EMBL/GenBank/DDBJ databases">
        <title>Complete Sequence for the Genome of the Thioalkalivibrio versutus D301.</title>
        <authorList>
            <person name="Mu T."/>
            <person name="Zhou J."/>
            <person name="Xu X."/>
        </authorList>
    </citation>
    <scope>NUCLEOTIDE SEQUENCE [LARGE SCALE GENOMIC DNA]</scope>
    <source>
        <strain evidence="1 2">D301</strain>
    </source>
</reference>
<accession>A0A0G3G0F4</accession>
<dbReference type="RefSeq" id="WP_047250915.1">
    <property type="nucleotide sequence ID" value="NZ_CP011367.1"/>
</dbReference>
<evidence type="ECO:0000313" key="2">
    <source>
        <dbReference type="Proteomes" id="UP000064201"/>
    </source>
</evidence>
<dbReference type="AlphaFoldDB" id="A0A0G3G0F4"/>
<dbReference type="OrthoDB" id="5339269at2"/>
<dbReference type="PATRIC" id="fig|106634.4.peg.906"/>
<dbReference type="Proteomes" id="UP000064201">
    <property type="component" value="Chromosome"/>
</dbReference>
<organism evidence="1 2">
    <name type="scientific">Thioalkalivibrio versutus</name>
    <dbReference type="NCBI Taxonomy" id="106634"/>
    <lineage>
        <taxon>Bacteria</taxon>
        <taxon>Pseudomonadati</taxon>
        <taxon>Pseudomonadota</taxon>
        <taxon>Gammaproteobacteria</taxon>
        <taxon>Chromatiales</taxon>
        <taxon>Ectothiorhodospiraceae</taxon>
        <taxon>Thioalkalivibrio</taxon>
    </lineage>
</organism>
<gene>
    <name evidence="1" type="ORF">TVD_04430</name>
</gene>
<dbReference type="EMBL" id="CP011367">
    <property type="protein sequence ID" value="AKJ94663.1"/>
    <property type="molecule type" value="Genomic_DNA"/>
</dbReference>
<evidence type="ECO:0000313" key="1">
    <source>
        <dbReference type="EMBL" id="AKJ94663.1"/>
    </source>
</evidence>
<keyword evidence="2" id="KW-1185">Reference proteome</keyword>
<protein>
    <submittedName>
        <fullName evidence="1">Uncharacterized protein</fullName>
    </submittedName>
</protein>
<proteinExistence type="predicted"/>
<name>A0A0G3G0F4_9GAMM</name>
<dbReference type="KEGG" id="tvr:TVD_04430"/>
<dbReference type="STRING" id="106634.TVD_04430"/>